<gene>
    <name evidence="1" type="ORF">CHU92_03190</name>
</gene>
<evidence type="ECO:0000313" key="2">
    <source>
        <dbReference type="Proteomes" id="UP000216605"/>
    </source>
</evidence>
<dbReference type="Proteomes" id="UP000216605">
    <property type="component" value="Unassembled WGS sequence"/>
</dbReference>
<proteinExistence type="predicted"/>
<keyword evidence="2" id="KW-1185">Reference proteome</keyword>
<sequence length="324" mass="37702">MYYNRTISKGLASLLETGSELRWLFDFVKNHKELDFLIGKNNSKEWISVYRGLTRILTILPIDSTYVLIDADDKYKEISPNLYGQKNLSENYQNEIEYLITQIEQNSKFDRYYKNKKEGFYQNELSKIFGICGKPDTDFVIIDKEAVIGYSDQAEKDNLFGTLQQKYKQLQREISDLNPERYGKDLGKKAIGNELDFLALDKDGNILLIEYKHGTNTSGIYLSPLQIGLYNDVFTNFPKNELENAVFEMLEQKQKIGLINPNWRKPNIIKSIIPVLIISEFNYKSSAKTKFDDILQFTRKQLGSNFLDNLQTFNFTMKNGLSNW</sequence>
<accession>A0A255ZQC3</accession>
<dbReference type="RefSeq" id="WP_094412533.1">
    <property type="nucleotide sequence ID" value="NZ_NOXV01000174.1"/>
</dbReference>
<reference evidence="1 2" key="1">
    <citation type="submission" date="2017-07" db="EMBL/GenBank/DDBJ databases">
        <title>Flavobacterium cyanobacteriorum sp. nov., isolated from cyanobacterial aggregates in a eutrophic lake.</title>
        <authorList>
            <person name="Cai H."/>
        </authorList>
    </citation>
    <scope>NUCLEOTIDE SEQUENCE [LARGE SCALE GENOMIC DNA]</scope>
    <source>
        <strain evidence="1 2">TH021</strain>
    </source>
</reference>
<organism evidence="1 2">
    <name type="scientific">Flavobacterium cyanobacteriorum</name>
    <dbReference type="NCBI Taxonomy" id="2022802"/>
    <lineage>
        <taxon>Bacteria</taxon>
        <taxon>Pseudomonadati</taxon>
        <taxon>Bacteroidota</taxon>
        <taxon>Flavobacteriia</taxon>
        <taxon>Flavobacteriales</taxon>
        <taxon>Flavobacteriaceae</taxon>
        <taxon>Flavobacterium</taxon>
    </lineage>
</organism>
<evidence type="ECO:0000313" key="1">
    <source>
        <dbReference type="EMBL" id="OYQ43621.1"/>
    </source>
</evidence>
<name>A0A255ZQC3_9FLAO</name>
<dbReference type="OrthoDB" id="1092348at2"/>
<dbReference type="EMBL" id="NOXV01000174">
    <property type="protein sequence ID" value="OYQ43621.1"/>
    <property type="molecule type" value="Genomic_DNA"/>
</dbReference>
<comment type="caution">
    <text evidence="1">The sequence shown here is derived from an EMBL/GenBank/DDBJ whole genome shotgun (WGS) entry which is preliminary data.</text>
</comment>
<dbReference type="AlphaFoldDB" id="A0A255ZQC3"/>
<protein>
    <submittedName>
        <fullName evidence="1">Uncharacterized protein</fullName>
    </submittedName>
</protein>